<protein>
    <submittedName>
        <fullName evidence="2">Uncharacterized protein</fullName>
    </submittedName>
</protein>
<evidence type="ECO:0000256" key="1">
    <source>
        <dbReference type="SAM" id="MobiDB-lite"/>
    </source>
</evidence>
<name>A0A016UF32_9BILA</name>
<accession>A0A016UF32</accession>
<reference evidence="3" key="1">
    <citation type="journal article" date="2015" name="Nat. Genet.">
        <title>The genome and transcriptome of the zoonotic hookworm Ancylostoma ceylanicum identify infection-specific gene families.</title>
        <authorList>
            <person name="Schwarz E.M."/>
            <person name="Hu Y."/>
            <person name="Antoshechkin I."/>
            <person name="Miller M.M."/>
            <person name="Sternberg P.W."/>
            <person name="Aroian R.V."/>
        </authorList>
    </citation>
    <scope>NUCLEOTIDE SEQUENCE</scope>
    <source>
        <strain evidence="3">HY135</strain>
    </source>
</reference>
<keyword evidence="3" id="KW-1185">Reference proteome</keyword>
<comment type="caution">
    <text evidence="2">The sequence shown here is derived from an EMBL/GenBank/DDBJ whole genome shotgun (WGS) entry which is preliminary data.</text>
</comment>
<feature type="region of interest" description="Disordered" evidence="1">
    <location>
        <begin position="1"/>
        <end position="23"/>
    </location>
</feature>
<dbReference type="EMBL" id="JARK01001380">
    <property type="protein sequence ID" value="EYC13223.1"/>
    <property type="molecule type" value="Genomic_DNA"/>
</dbReference>
<evidence type="ECO:0000313" key="3">
    <source>
        <dbReference type="Proteomes" id="UP000024635"/>
    </source>
</evidence>
<dbReference type="AlphaFoldDB" id="A0A016UF32"/>
<sequence length="93" mass="10401">MNSGDFGSCGRERINSSEDSGSTFRLKAGLSRAYSHPEHAFVKVTVILRNLDFIQSVCTLFPNRMESGGVLHLGFDWSAFKKEKKDEQKETTA</sequence>
<evidence type="ECO:0000313" key="2">
    <source>
        <dbReference type="EMBL" id="EYC13223.1"/>
    </source>
</evidence>
<proteinExistence type="predicted"/>
<gene>
    <name evidence="2" type="primary">Acey_s0044.g1044</name>
    <name evidence="2" type="ORF">Y032_0044g1044</name>
</gene>
<dbReference type="Proteomes" id="UP000024635">
    <property type="component" value="Unassembled WGS sequence"/>
</dbReference>
<organism evidence="2 3">
    <name type="scientific">Ancylostoma ceylanicum</name>
    <dbReference type="NCBI Taxonomy" id="53326"/>
    <lineage>
        <taxon>Eukaryota</taxon>
        <taxon>Metazoa</taxon>
        <taxon>Ecdysozoa</taxon>
        <taxon>Nematoda</taxon>
        <taxon>Chromadorea</taxon>
        <taxon>Rhabditida</taxon>
        <taxon>Rhabditina</taxon>
        <taxon>Rhabditomorpha</taxon>
        <taxon>Strongyloidea</taxon>
        <taxon>Ancylostomatidae</taxon>
        <taxon>Ancylostomatinae</taxon>
        <taxon>Ancylostoma</taxon>
    </lineage>
</organism>